<organism evidence="2 3">
    <name type="scientific">Ramlibacter aquaticus</name>
    <dbReference type="NCBI Taxonomy" id="2780094"/>
    <lineage>
        <taxon>Bacteria</taxon>
        <taxon>Pseudomonadati</taxon>
        <taxon>Pseudomonadota</taxon>
        <taxon>Betaproteobacteria</taxon>
        <taxon>Burkholderiales</taxon>
        <taxon>Comamonadaceae</taxon>
        <taxon>Ramlibacter</taxon>
    </lineage>
</organism>
<evidence type="ECO:0000313" key="3">
    <source>
        <dbReference type="Proteomes" id="UP000715965"/>
    </source>
</evidence>
<evidence type="ECO:0000313" key="2">
    <source>
        <dbReference type="EMBL" id="MBE7939955.1"/>
    </source>
</evidence>
<protein>
    <submittedName>
        <fullName evidence="2">Uncharacterized protein</fullName>
    </submittedName>
</protein>
<reference evidence="2 3" key="1">
    <citation type="submission" date="2020-10" db="EMBL/GenBank/DDBJ databases">
        <title>Draft genome of Ramlibacter aquaticus LMG 30558.</title>
        <authorList>
            <person name="Props R."/>
        </authorList>
    </citation>
    <scope>NUCLEOTIDE SEQUENCE [LARGE SCALE GENOMIC DNA]</scope>
    <source>
        <strain evidence="2 3">LMG 30558</strain>
    </source>
</reference>
<sequence length="234" mass="25171">MHIRANRRHALACLLAMGASCAARAAGVHANEAGALLAVLREAEGQDKPDEELQPWGWFDAVLADGRRVQIAPSWYRYLGDMQLRLVFDAGAQLESADPADLERLRLTPEDALAVAVANLRRRYGAPEVTDWGDGLLQVEGQAPELVSSYFLDRAFWSALEASHPHGLVAAVPRRAGLVFADAGDARALASLRFAAAALHAGSGGTRISSALYLFRGGHWSVWQAPSRIAAVLQ</sequence>
<feature type="signal peptide" evidence="1">
    <location>
        <begin position="1"/>
        <end position="25"/>
    </location>
</feature>
<dbReference type="EMBL" id="JADDOJ010000013">
    <property type="protein sequence ID" value="MBE7939955.1"/>
    <property type="molecule type" value="Genomic_DNA"/>
</dbReference>
<keyword evidence="1" id="KW-0732">Signal</keyword>
<evidence type="ECO:0000256" key="1">
    <source>
        <dbReference type="SAM" id="SignalP"/>
    </source>
</evidence>
<gene>
    <name evidence="2" type="ORF">IM725_05120</name>
</gene>
<dbReference type="PROSITE" id="PS51257">
    <property type="entry name" value="PROKAR_LIPOPROTEIN"/>
    <property type="match status" value="1"/>
</dbReference>
<comment type="caution">
    <text evidence="2">The sequence shown here is derived from an EMBL/GenBank/DDBJ whole genome shotgun (WGS) entry which is preliminary data.</text>
</comment>
<keyword evidence="3" id="KW-1185">Reference proteome</keyword>
<accession>A0ABR9SC82</accession>
<dbReference type="Proteomes" id="UP000715965">
    <property type="component" value="Unassembled WGS sequence"/>
</dbReference>
<dbReference type="RefSeq" id="WP_193779495.1">
    <property type="nucleotide sequence ID" value="NZ_JADDOJ010000013.1"/>
</dbReference>
<name>A0ABR9SC82_9BURK</name>
<proteinExistence type="predicted"/>
<feature type="chain" id="PRO_5046466147" evidence="1">
    <location>
        <begin position="26"/>
        <end position="234"/>
    </location>
</feature>